<dbReference type="EMBL" id="JAWDJW010007383">
    <property type="protein sequence ID" value="KAK3062263.1"/>
    <property type="molecule type" value="Genomic_DNA"/>
</dbReference>
<accession>A0ACC3D619</accession>
<protein>
    <submittedName>
        <fullName evidence="1">Uncharacterized protein</fullName>
    </submittedName>
</protein>
<gene>
    <name evidence="1" type="ORF">LTS18_004485</name>
</gene>
<evidence type="ECO:0000313" key="1">
    <source>
        <dbReference type="EMBL" id="KAK3062263.1"/>
    </source>
</evidence>
<proteinExistence type="predicted"/>
<comment type="caution">
    <text evidence="1">The sequence shown here is derived from an EMBL/GenBank/DDBJ whole genome shotgun (WGS) entry which is preliminary data.</text>
</comment>
<organism evidence="1 2">
    <name type="scientific">Coniosporium uncinatum</name>
    <dbReference type="NCBI Taxonomy" id="93489"/>
    <lineage>
        <taxon>Eukaryota</taxon>
        <taxon>Fungi</taxon>
        <taxon>Dikarya</taxon>
        <taxon>Ascomycota</taxon>
        <taxon>Pezizomycotina</taxon>
        <taxon>Dothideomycetes</taxon>
        <taxon>Dothideomycetes incertae sedis</taxon>
        <taxon>Coniosporium</taxon>
    </lineage>
</organism>
<evidence type="ECO:0000313" key="2">
    <source>
        <dbReference type="Proteomes" id="UP001186974"/>
    </source>
</evidence>
<dbReference type="Proteomes" id="UP001186974">
    <property type="component" value="Unassembled WGS sequence"/>
</dbReference>
<reference evidence="1" key="1">
    <citation type="submission" date="2024-09" db="EMBL/GenBank/DDBJ databases">
        <title>Black Yeasts Isolated from many extreme environments.</title>
        <authorList>
            <person name="Coleine C."/>
            <person name="Stajich J.E."/>
            <person name="Selbmann L."/>
        </authorList>
    </citation>
    <scope>NUCLEOTIDE SEQUENCE</scope>
    <source>
        <strain evidence="1">CCFEE 5737</strain>
    </source>
</reference>
<keyword evidence="2" id="KW-1185">Reference proteome</keyword>
<sequence length="181" mass="20664">MSQDATLLNLFTNGIPEPENTTISRLIRAEMLEIVYTHCVFRIPQTHIMALRSLSLPEPRHKRNDSLKRIVADFRAFEAHGTDRLCCVPAPEMLMELSDDRQDVRVSFTRRLSPGTVEVVREVIEGTIRTSSVKMSGSDFINVVRKVSEVSLDVDLLVEPGCLEAWWWMDSIRTREQPAPQ</sequence>
<name>A0ACC3D619_9PEZI</name>